<dbReference type="InterPro" id="IPR000212">
    <property type="entry name" value="DNA_helicase_UvrD/REP"/>
</dbReference>
<keyword evidence="3" id="KW-0547">Nucleotide-binding</keyword>
<reference evidence="3 4" key="1">
    <citation type="submission" date="2019-12" db="EMBL/GenBank/DDBJ databases">
        <title>Novel species isolated from a subtropical stream in China.</title>
        <authorList>
            <person name="Lu H."/>
        </authorList>
    </citation>
    <scope>NUCLEOTIDE SEQUENCE [LARGE SCALE GENOMIC DNA]</scope>
    <source>
        <strain evidence="3 4">FT109W</strain>
    </source>
</reference>
<dbReference type="PANTHER" id="PTHR11070">
    <property type="entry name" value="UVRD / RECB / PCRA DNA HELICASE FAMILY MEMBER"/>
    <property type="match status" value="1"/>
</dbReference>
<dbReference type="EMBL" id="WWCS01000005">
    <property type="protein sequence ID" value="MYN39852.1"/>
    <property type="molecule type" value="Genomic_DNA"/>
</dbReference>
<dbReference type="Proteomes" id="UP000466332">
    <property type="component" value="Unassembled WGS sequence"/>
</dbReference>
<name>A0ABW9WFH5_9BURK</name>
<dbReference type="RefSeq" id="WP_161044912.1">
    <property type="nucleotide sequence ID" value="NZ_WWCS01000005.1"/>
</dbReference>
<accession>A0ABW9WFH5</accession>
<gene>
    <name evidence="3" type="ORF">GTP55_10745</name>
</gene>
<sequence>MAHLHPTGWQEMSATGAAAREIETLAYLNATLAESPYHIYHGVHWTNVEKGYSAFDQVDFVIVAPNGRVLLIEQIAGFLNETPDGLVKQYAGKPRRVAQHIMRSIRVLTERFGSELSIDYVLYCPDYLVRDPHLAGLDPRHIIDASNKHLLAQMVRDILPVGDGVADAQFDKVTRFLGNMLSLRPDPSAMIGNAARMVARLSGGLATWAHRLEFAPFRLRVMGTAGSGKTQLALSEYAAAIEAGLCPLYVCYNRPLADHIQTLVPDGGRVTSFHMLSDAFARERGNTPNYAAPDVWEKIEAEMIVSPLPESWQYDVLIVDEGQDFSAAWRDILLRMLKPEGRAIWLEDPNQNLYGKQSVPLPDWVTLHSDTNYRSPRQIVELLATIGATDTPVEAGSPFKGADIEELVYPQGDTEAMLAQTRRAVTLCLGAGFTREDIAIASFRGREKSAILHLDQLSDVHTLKSFTGEYDLFGNPQYRDGGLLAESVYRFKGQSAPAVIFTEIDFEDMDQLVLRKLFVGMTRARLKLVLVLSERAEQQLLDRI</sequence>
<dbReference type="InterPro" id="IPR027417">
    <property type="entry name" value="P-loop_NTPase"/>
</dbReference>
<organism evidence="3 4">
    <name type="scientific">Duganella margarita</name>
    <dbReference type="NCBI Taxonomy" id="2692170"/>
    <lineage>
        <taxon>Bacteria</taxon>
        <taxon>Pseudomonadati</taxon>
        <taxon>Pseudomonadota</taxon>
        <taxon>Betaproteobacteria</taxon>
        <taxon>Burkholderiales</taxon>
        <taxon>Oxalobacteraceae</taxon>
        <taxon>Telluria group</taxon>
        <taxon>Duganella</taxon>
    </lineage>
</organism>
<keyword evidence="4" id="KW-1185">Reference proteome</keyword>
<dbReference type="InterPro" id="IPR027785">
    <property type="entry name" value="UvrD-like_helicase_C"/>
</dbReference>
<dbReference type="SUPFAM" id="SSF52540">
    <property type="entry name" value="P-loop containing nucleoside triphosphate hydrolases"/>
    <property type="match status" value="1"/>
</dbReference>
<evidence type="ECO:0000256" key="1">
    <source>
        <dbReference type="ARBA" id="ARBA00034923"/>
    </source>
</evidence>
<proteinExistence type="predicted"/>
<dbReference type="Gene3D" id="3.40.50.300">
    <property type="entry name" value="P-loop containing nucleotide triphosphate hydrolases"/>
    <property type="match status" value="2"/>
</dbReference>
<evidence type="ECO:0000313" key="4">
    <source>
        <dbReference type="Proteomes" id="UP000466332"/>
    </source>
</evidence>
<dbReference type="Pfam" id="PF13538">
    <property type="entry name" value="UvrD_C_2"/>
    <property type="match status" value="1"/>
</dbReference>
<evidence type="ECO:0000313" key="3">
    <source>
        <dbReference type="EMBL" id="MYN39852.1"/>
    </source>
</evidence>
<dbReference type="GO" id="GO:0005524">
    <property type="term" value="F:ATP binding"/>
    <property type="evidence" value="ECO:0007669"/>
    <property type="project" value="UniProtKB-KW"/>
</dbReference>
<evidence type="ECO:0000259" key="2">
    <source>
        <dbReference type="Pfam" id="PF13538"/>
    </source>
</evidence>
<dbReference type="PANTHER" id="PTHR11070:SF2">
    <property type="entry name" value="ATP-DEPENDENT DNA HELICASE SRS2"/>
    <property type="match status" value="1"/>
</dbReference>
<keyword evidence="3" id="KW-0067">ATP-binding</keyword>
<feature type="domain" description="UvrD-like helicase C-terminal" evidence="2">
    <location>
        <begin position="484"/>
        <end position="531"/>
    </location>
</feature>
<protein>
    <recommendedName>
        <fullName evidence="1">DNA 3'-5' helicase II</fullName>
    </recommendedName>
</protein>
<comment type="caution">
    <text evidence="3">The sequence shown here is derived from an EMBL/GenBank/DDBJ whole genome shotgun (WGS) entry which is preliminary data.</text>
</comment>